<dbReference type="CDD" id="cd05819">
    <property type="entry name" value="NHL"/>
    <property type="match status" value="1"/>
</dbReference>
<dbReference type="Gene3D" id="2.120.10.30">
    <property type="entry name" value="TolB, C-terminal domain"/>
    <property type="match status" value="1"/>
</dbReference>
<gene>
    <name evidence="2" type="ORF">BRAFLDRAFT_107773</name>
</gene>
<dbReference type="FunFam" id="2.120.10.30:FF:000064">
    <property type="entry name" value="Uncharacterized protein"/>
    <property type="match status" value="1"/>
</dbReference>
<accession>C3ZPP1</accession>
<keyword evidence="1" id="KW-0677">Repeat</keyword>
<dbReference type="Pfam" id="PF01436">
    <property type="entry name" value="NHL"/>
    <property type="match status" value="1"/>
</dbReference>
<dbReference type="InterPro" id="IPR001258">
    <property type="entry name" value="NHL_repeat"/>
</dbReference>
<protein>
    <recommendedName>
        <fullName evidence="3">SMP-30/Gluconolactonase/LRE-like region domain-containing protein</fullName>
    </recommendedName>
</protein>
<dbReference type="PANTHER" id="PTHR24104:SF50">
    <property type="entry name" value="SMP-30_GLUCONOLACTONASE_LRE-LIKE REGION DOMAIN-CONTAINING PROTEIN"/>
    <property type="match status" value="1"/>
</dbReference>
<dbReference type="InParanoid" id="C3ZPP1"/>
<dbReference type="PANTHER" id="PTHR24104">
    <property type="entry name" value="E3 UBIQUITIN-PROTEIN LIGASE NHLRC1-RELATED"/>
    <property type="match status" value="1"/>
</dbReference>
<dbReference type="InterPro" id="IPR050952">
    <property type="entry name" value="TRIM-NHL_E3_ligases"/>
</dbReference>
<dbReference type="eggNOG" id="KOG2177">
    <property type="taxonomic scope" value="Eukaryota"/>
</dbReference>
<organism>
    <name type="scientific">Branchiostoma floridae</name>
    <name type="common">Florida lancelet</name>
    <name type="synonym">Amphioxus</name>
    <dbReference type="NCBI Taxonomy" id="7739"/>
    <lineage>
        <taxon>Eukaryota</taxon>
        <taxon>Metazoa</taxon>
        <taxon>Chordata</taxon>
        <taxon>Cephalochordata</taxon>
        <taxon>Leptocardii</taxon>
        <taxon>Amphioxiformes</taxon>
        <taxon>Branchiostomatidae</taxon>
        <taxon>Branchiostoma</taxon>
    </lineage>
</organism>
<dbReference type="InterPro" id="IPR011042">
    <property type="entry name" value="6-blade_b-propeller_TolB-like"/>
</dbReference>
<dbReference type="EMBL" id="GG666658">
    <property type="protein sequence ID" value="EEN45538.1"/>
    <property type="molecule type" value="Genomic_DNA"/>
</dbReference>
<evidence type="ECO:0008006" key="3">
    <source>
        <dbReference type="Google" id="ProtNLM"/>
    </source>
</evidence>
<evidence type="ECO:0000313" key="2">
    <source>
        <dbReference type="EMBL" id="EEN45538.1"/>
    </source>
</evidence>
<dbReference type="SUPFAM" id="SSF101898">
    <property type="entry name" value="NHL repeat"/>
    <property type="match status" value="1"/>
</dbReference>
<dbReference type="STRING" id="7739.C3ZPP1"/>
<name>C3ZPP1_BRAFL</name>
<evidence type="ECO:0000256" key="1">
    <source>
        <dbReference type="ARBA" id="ARBA00022737"/>
    </source>
</evidence>
<proteinExistence type="predicted"/>
<sequence length="289" mass="31955">MTHAQSVPDDDDWPSSESRGGILNSEKIITFCGIEEDNSIFIRGVAVSKYNEIFVANLRNKRIQVCSINGTFLRFFPTVVPAVNQGEVMNPMDVAIDGNGNAWVVGTLIVSKRDRGFVVKYDREGLPELKSAYSLENKLHAGTVGVAYDAANNKVIVAADNDIYILSSYSSYDRTFQAMDFVLWVTSDSEGRIITTDPYSVQVYSHKGRPLSNFETFLQGGVCTDSLGRIIVADTNNNRVDMFTRRGKFVRTVVKVKQPLGIAVGPDGQLVVTRTNNKTVTIFPRHTVS</sequence>
<dbReference type="AlphaFoldDB" id="C3ZPP1"/>
<reference evidence="2" key="1">
    <citation type="journal article" date="2008" name="Nature">
        <title>The amphioxus genome and the evolution of the chordate karyotype.</title>
        <authorList>
            <consortium name="US DOE Joint Genome Institute (JGI-PGF)"/>
            <person name="Putnam N.H."/>
            <person name="Butts T."/>
            <person name="Ferrier D.E.K."/>
            <person name="Furlong R.F."/>
            <person name="Hellsten U."/>
            <person name="Kawashima T."/>
            <person name="Robinson-Rechavi M."/>
            <person name="Shoguchi E."/>
            <person name="Terry A."/>
            <person name="Yu J.-K."/>
            <person name="Benito-Gutierrez E.L."/>
            <person name="Dubchak I."/>
            <person name="Garcia-Fernandez J."/>
            <person name="Gibson-Brown J.J."/>
            <person name="Grigoriev I.V."/>
            <person name="Horton A.C."/>
            <person name="de Jong P.J."/>
            <person name="Jurka J."/>
            <person name="Kapitonov V.V."/>
            <person name="Kohara Y."/>
            <person name="Kuroki Y."/>
            <person name="Lindquist E."/>
            <person name="Lucas S."/>
            <person name="Osoegawa K."/>
            <person name="Pennacchio L.A."/>
            <person name="Salamov A.A."/>
            <person name="Satou Y."/>
            <person name="Sauka-Spengler T."/>
            <person name="Schmutz J."/>
            <person name="Shin-I T."/>
            <person name="Toyoda A."/>
            <person name="Bronner-Fraser M."/>
            <person name="Fujiyama A."/>
            <person name="Holland L.Z."/>
            <person name="Holland P.W.H."/>
            <person name="Satoh N."/>
            <person name="Rokhsar D.S."/>
        </authorList>
    </citation>
    <scope>NUCLEOTIDE SEQUENCE [LARGE SCALE GENOMIC DNA]</scope>
    <source>
        <strain evidence="2">S238N-H82</strain>
        <tissue evidence="2">Testes</tissue>
    </source>
</reference>